<dbReference type="InterPro" id="IPR001810">
    <property type="entry name" value="F-box_dom"/>
</dbReference>
<evidence type="ECO:0000313" key="4">
    <source>
        <dbReference type="Proteomes" id="UP000215914"/>
    </source>
</evidence>
<keyword evidence="4" id="KW-1185">Reference proteome</keyword>
<dbReference type="EMBL" id="MNCJ02000320">
    <property type="protein sequence ID" value="KAF5804411.1"/>
    <property type="molecule type" value="Genomic_DNA"/>
</dbReference>
<proteinExistence type="predicted"/>
<feature type="domain" description="F-box" evidence="1">
    <location>
        <begin position="2"/>
        <end position="35"/>
    </location>
</feature>
<name>A0A251UMQ3_HELAN</name>
<reference evidence="3" key="2">
    <citation type="submission" date="2017-02" db="EMBL/GenBank/DDBJ databases">
        <title>Sunflower complete genome.</title>
        <authorList>
            <person name="Langlade N."/>
            <person name="Munos S."/>
        </authorList>
    </citation>
    <scope>NUCLEOTIDE SEQUENCE [LARGE SCALE GENOMIC DNA]</scope>
    <source>
        <tissue evidence="3">Leaves</tissue>
    </source>
</reference>
<dbReference type="Pfam" id="PF12937">
    <property type="entry name" value="F-box-like"/>
    <property type="match status" value="1"/>
</dbReference>
<dbReference type="InterPro" id="IPR036047">
    <property type="entry name" value="F-box-like_dom_sf"/>
</dbReference>
<accession>A0A251UMQ3</accession>
<dbReference type="AlphaFoldDB" id="A0A251UMQ3"/>
<gene>
    <name evidence="3" type="ORF">HannXRQ_Chr05g0133181</name>
    <name evidence="2" type="ORF">HanXRQr2_Chr05g0196691</name>
</gene>
<dbReference type="Proteomes" id="UP000215914">
    <property type="component" value="Chromosome 5"/>
</dbReference>
<dbReference type="Gramene" id="mRNA:HanXRQr2_Chr05g0196691">
    <property type="protein sequence ID" value="CDS:HanXRQr2_Chr05g0196691.1"/>
    <property type="gene ID" value="HanXRQr2_Chr05g0196691"/>
</dbReference>
<reference evidence="2" key="3">
    <citation type="submission" date="2020-06" db="EMBL/GenBank/DDBJ databases">
        <title>Helianthus annuus Genome sequencing and assembly Release 2.</title>
        <authorList>
            <person name="Gouzy J."/>
            <person name="Langlade N."/>
            <person name="Munos S."/>
        </authorList>
    </citation>
    <scope>NUCLEOTIDE SEQUENCE</scope>
    <source>
        <tissue evidence="2">Leaves</tissue>
    </source>
</reference>
<dbReference type="STRING" id="4232.A0A251UMQ3"/>
<evidence type="ECO:0000313" key="3">
    <source>
        <dbReference type="EMBL" id="OTG24126.1"/>
    </source>
</evidence>
<organism evidence="3 4">
    <name type="scientific">Helianthus annuus</name>
    <name type="common">Common sunflower</name>
    <dbReference type="NCBI Taxonomy" id="4232"/>
    <lineage>
        <taxon>Eukaryota</taxon>
        <taxon>Viridiplantae</taxon>
        <taxon>Streptophyta</taxon>
        <taxon>Embryophyta</taxon>
        <taxon>Tracheophyta</taxon>
        <taxon>Spermatophyta</taxon>
        <taxon>Magnoliopsida</taxon>
        <taxon>eudicotyledons</taxon>
        <taxon>Gunneridae</taxon>
        <taxon>Pentapetalae</taxon>
        <taxon>asterids</taxon>
        <taxon>campanulids</taxon>
        <taxon>Asterales</taxon>
        <taxon>Asteraceae</taxon>
        <taxon>Asteroideae</taxon>
        <taxon>Heliantheae alliance</taxon>
        <taxon>Heliantheae</taxon>
        <taxon>Helianthus</taxon>
    </lineage>
</organism>
<dbReference type="SUPFAM" id="SSF81383">
    <property type="entry name" value="F-box domain"/>
    <property type="match status" value="1"/>
</dbReference>
<reference evidence="2 4" key="1">
    <citation type="journal article" date="2017" name="Nature">
        <title>The sunflower genome provides insights into oil metabolism, flowering and Asterid evolution.</title>
        <authorList>
            <person name="Badouin H."/>
            <person name="Gouzy J."/>
            <person name="Grassa C.J."/>
            <person name="Murat F."/>
            <person name="Staton S.E."/>
            <person name="Cottret L."/>
            <person name="Lelandais-Briere C."/>
            <person name="Owens G.L."/>
            <person name="Carrere S."/>
            <person name="Mayjonade B."/>
            <person name="Legrand L."/>
            <person name="Gill N."/>
            <person name="Kane N.C."/>
            <person name="Bowers J.E."/>
            <person name="Hubner S."/>
            <person name="Bellec A."/>
            <person name="Berard A."/>
            <person name="Berges H."/>
            <person name="Blanchet N."/>
            <person name="Boniface M.C."/>
            <person name="Brunel D."/>
            <person name="Catrice O."/>
            <person name="Chaidir N."/>
            <person name="Claudel C."/>
            <person name="Donnadieu C."/>
            <person name="Faraut T."/>
            <person name="Fievet G."/>
            <person name="Helmstetter N."/>
            <person name="King M."/>
            <person name="Knapp S.J."/>
            <person name="Lai Z."/>
            <person name="Le Paslier M.C."/>
            <person name="Lippi Y."/>
            <person name="Lorenzon L."/>
            <person name="Mandel J.R."/>
            <person name="Marage G."/>
            <person name="Marchand G."/>
            <person name="Marquand E."/>
            <person name="Bret-Mestries E."/>
            <person name="Morien E."/>
            <person name="Nambeesan S."/>
            <person name="Nguyen T."/>
            <person name="Pegot-Espagnet P."/>
            <person name="Pouilly N."/>
            <person name="Raftis F."/>
            <person name="Sallet E."/>
            <person name="Schiex T."/>
            <person name="Thomas J."/>
            <person name="Vandecasteele C."/>
            <person name="Vares D."/>
            <person name="Vear F."/>
            <person name="Vautrin S."/>
            <person name="Crespi M."/>
            <person name="Mangin B."/>
            <person name="Burke J.M."/>
            <person name="Salse J."/>
            <person name="Munos S."/>
            <person name="Vincourt P."/>
            <person name="Rieseberg L.H."/>
            <person name="Langlade N.B."/>
        </authorList>
    </citation>
    <scope>NUCLEOTIDE SEQUENCE [LARGE SCALE GENOMIC DNA]</scope>
    <source>
        <strain evidence="4">cv. SF193</strain>
        <tissue evidence="2">Leaves</tissue>
    </source>
</reference>
<evidence type="ECO:0000259" key="1">
    <source>
        <dbReference type="Pfam" id="PF12937"/>
    </source>
</evidence>
<evidence type="ECO:0000313" key="2">
    <source>
        <dbReference type="EMBL" id="KAF5804411.1"/>
    </source>
</evidence>
<dbReference type="EMBL" id="CM007894">
    <property type="protein sequence ID" value="OTG24126.1"/>
    <property type="molecule type" value="Genomic_DNA"/>
</dbReference>
<dbReference type="InParanoid" id="A0A251UMQ3"/>
<sequence>MEYLPVEVIGNILSRLGAARDMVIASATCLKWDEAWRVHLHTLSFNSNDWPVYHELTTSRLEILITRTIFQTRGLQCLSIIMDSWIMWMNSQQPR</sequence>
<protein>
    <submittedName>
        <fullName evidence="2">F-box-like domain superfamily protein</fullName>
    </submittedName>
    <submittedName>
        <fullName evidence="3">Putative F-box domain-containing protein</fullName>
    </submittedName>
</protein>